<protein>
    <submittedName>
        <fullName evidence="1">Uncharacterized protein</fullName>
    </submittedName>
</protein>
<evidence type="ECO:0000313" key="2">
    <source>
        <dbReference type="Proteomes" id="UP001189429"/>
    </source>
</evidence>
<dbReference type="EMBL" id="CAUYUJ010019877">
    <property type="protein sequence ID" value="CAK0894290.1"/>
    <property type="molecule type" value="Genomic_DNA"/>
</dbReference>
<organism evidence="1 2">
    <name type="scientific">Prorocentrum cordatum</name>
    <dbReference type="NCBI Taxonomy" id="2364126"/>
    <lineage>
        <taxon>Eukaryota</taxon>
        <taxon>Sar</taxon>
        <taxon>Alveolata</taxon>
        <taxon>Dinophyceae</taxon>
        <taxon>Prorocentrales</taxon>
        <taxon>Prorocentraceae</taxon>
        <taxon>Prorocentrum</taxon>
    </lineage>
</organism>
<accession>A0ABN9X4K2</accession>
<dbReference type="Proteomes" id="UP001189429">
    <property type="component" value="Unassembled WGS sequence"/>
</dbReference>
<gene>
    <name evidence="1" type="ORF">PCOR1329_LOCUS73369</name>
</gene>
<comment type="caution">
    <text evidence="1">The sequence shown here is derived from an EMBL/GenBank/DDBJ whole genome shotgun (WGS) entry which is preliminary data.</text>
</comment>
<evidence type="ECO:0000313" key="1">
    <source>
        <dbReference type="EMBL" id="CAK0894290.1"/>
    </source>
</evidence>
<proteinExistence type="predicted"/>
<name>A0ABN9X4K2_9DINO</name>
<keyword evidence="2" id="KW-1185">Reference proteome</keyword>
<sequence>MGAKTARLRSKLDRGIPADVVAQGKKLMDYDPTKVAPNTAWSRVAAFLEDQGFMREECPEADALAVHADNRGGPMCSGEDVEGKGLKIIEAGAKTPMGALAMQLCPLDDPMRDVHVHNNQQMIARAGGKLAEWTGKERLLTLATSQCSQFSKAVHARCRTSIEKLQDSSGKLAKSKLEEMDPQMSNFLKGWPFKVISWKCELAWPGLAHLSQLAQNSDNAVGKAMGELEAAIAMTKYSAGGLQWDQAAEAAKATSAEEAPIQGILAIAKFYGHDAGMPLAIRLEKFRSSLQLKVKMGGAYLTDVAGMAFKGHGLKQFPFVRLGCMAANLLAHKVEYGVGVCFQKSDIAWFQSPTNHEAVSVLETSAMKLDERLGDMVFQGSMSENNRCDIFFKFLIRNWLHLREKEKLGYEGRQFDSCEEIRRMAASEIQKLDGSPNPCKWTPLEEGAATSAPATLAITSFVESAADLNCEAKALQAKGYAVGKQVMELGSPPTQGLRVIHKITDGTVVLRKETFGGLQRGFDADATATDLVKKFKKLPMLMDASAALRHVRSRTQFVHDWARVRAWKVISLSAIGACVDGGDGFLFMVNPRKLFTKRAVKAKEMQLLPSTHPECVKIDEKLKFKNSLTACTVHLDDDGEAIDVSIVLTAPPTTTTTEPATWGEKIAFEPFWWVDTTSDEKLATVVKEVIYKDGVAFTRLVNPKALQANTEAVLFAPKKGAEPRTTLHEKAVREGRYLVPPMRRKRYKQSP</sequence>
<reference evidence="1" key="1">
    <citation type="submission" date="2023-10" db="EMBL/GenBank/DDBJ databases">
        <authorList>
            <person name="Chen Y."/>
            <person name="Shah S."/>
            <person name="Dougan E. K."/>
            <person name="Thang M."/>
            <person name="Chan C."/>
        </authorList>
    </citation>
    <scope>NUCLEOTIDE SEQUENCE [LARGE SCALE GENOMIC DNA]</scope>
</reference>